<dbReference type="Proteomes" id="UP000252519">
    <property type="component" value="Unassembled WGS sequence"/>
</dbReference>
<dbReference type="OrthoDB" id="5875647at2759"/>
<feature type="transmembrane region" description="Helical" evidence="2">
    <location>
        <begin position="26"/>
        <end position="50"/>
    </location>
</feature>
<keyword evidence="2" id="KW-0812">Transmembrane</keyword>
<keyword evidence="2" id="KW-0472">Membrane</keyword>
<feature type="compositionally biased region" description="Polar residues" evidence="1">
    <location>
        <begin position="229"/>
        <end position="239"/>
    </location>
</feature>
<feature type="compositionally biased region" description="Polar residues" evidence="1">
    <location>
        <begin position="265"/>
        <end position="282"/>
    </location>
</feature>
<feature type="non-terminal residue" evidence="3">
    <location>
        <position position="1"/>
    </location>
</feature>
<dbReference type="AlphaFoldDB" id="A0A368GDK9"/>
<gene>
    <name evidence="3" type="ORF">ANCCAN_13184</name>
</gene>
<evidence type="ECO:0000313" key="4">
    <source>
        <dbReference type="Proteomes" id="UP000252519"/>
    </source>
</evidence>
<protein>
    <submittedName>
        <fullName evidence="3">Uncharacterized protein</fullName>
    </submittedName>
</protein>
<accession>A0A368GDK9</accession>
<sequence>LQLVKSENTSLTSENDELIFGRFTPVALLVISVGTIILAICTAIACYIDFANMNRGIGKLSVCPETEGAPYPDILSTYGSRESERRHLLREVARCTSNGSSEETAPAKIDDLSAEARQLPKVMMAPGRQDAQARQARIIEAIYNASGREVPPQYRSKEPITGKIDIPERIQQTLEGIADKDVDETGSPVVSPSNFARQYSLPPPVKSKDDDRTGLTTTATLREIWTRPLKTQTQATTSPAGGLDASQRALQATPGPLGISHDAAASSTAPGMESVRQQQASAQPHPGSERQRQAQGEVVLYTL</sequence>
<dbReference type="EMBL" id="JOJR01000261">
    <property type="protein sequence ID" value="RCN40877.1"/>
    <property type="molecule type" value="Genomic_DNA"/>
</dbReference>
<evidence type="ECO:0000256" key="1">
    <source>
        <dbReference type="SAM" id="MobiDB-lite"/>
    </source>
</evidence>
<keyword evidence="4" id="KW-1185">Reference proteome</keyword>
<proteinExistence type="predicted"/>
<name>A0A368GDK9_ANCCA</name>
<feature type="region of interest" description="Disordered" evidence="1">
    <location>
        <begin position="182"/>
        <end position="303"/>
    </location>
</feature>
<reference evidence="3 4" key="1">
    <citation type="submission" date="2014-10" db="EMBL/GenBank/DDBJ databases">
        <title>Draft genome of the hookworm Ancylostoma caninum.</title>
        <authorList>
            <person name="Mitreva M."/>
        </authorList>
    </citation>
    <scope>NUCLEOTIDE SEQUENCE [LARGE SCALE GENOMIC DNA]</scope>
    <source>
        <strain evidence="3 4">Baltimore</strain>
    </source>
</reference>
<evidence type="ECO:0000256" key="2">
    <source>
        <dbReference type="SAM" id="Phobius"/>
    </source>
</evidence>
<keyword evidence="2" id="KW-1133">Transmembrane helix</keyword>
<organism evidence="3 4">
    <name type="scientific">Ancylostoma caninum</name>
    <name type="common">Dog hookworm</name>
    <dbReference type="NCBI Taxonomy" id="29170"/>
    <lineage>
        <taxon>Eukaryota</taxon>
        <taxon>Metazoa</taxon>
        <taxon>Ecdysozoa</taxon>
        <taxon>Nematoda</taxon>
        <taxon>Chromadorea</taxon>
        <taxon>Rhabditida</taxon>
        <taxon>Rhabditina</taxon>
        <taxon>Rhabditomorpha</taxon>
        <taxon>Strongyloidea</taxon>
        <taxon>Ancylostomatidae</taxon>
        <taxon>Ancylostomatinae</taxon>
        <taxon>Ancylostoma</taxon>
    </lineage>
</organism>
<feature type="compositionally biased region" description="Polar residues" evidence="1">
    <location>
        <begin position="188"/>
        <end position="197"/>
    </location>
</feature>
<evidence type="ECO:0000313" key="3">
    <source>
        <dbReference type="EMBL" id="RCN40877.1"/>
    </source>
</evidence>
<comment type="caution">
    <text evidence="3">The sequence shown here is derived from an EMBL/GenBank/DDBJ whole genome shotgun (WGS) entry which is preliminary data.</text>
</comment>